<evidence type="ECO:0000256" key="4">
    <source>
        <dbReference type="ARBA" id="ARBA00023163"/>
    </source>
</evidence>
<evidence type="ECO:0000256" key="7">
    <source>
        <dbReference type="SAM" id="MobiDB-lite"/>
    </source>
</evidence>
<proteinExistence type="predicted"/>
<comment type="subcellular location">
    <subcellularLocation>
        <location evidence="1 6">Nucleus</location>
    </subcellularLocation>
</comment>
<dbReference type="InterPro" id="IPR038933">
    <property type="entry name" value="Ovate"/>
</dbReference>
<feature type="region of interest" description="Disordered" evidence="7">
    <location>
        <begin position="195"/>
        <end position="221"/>
    </location>
</feature>
<feature type="compositionally biased region" description="Basic residues" evidence="7">
    <location>
        <begin position="208"/>
        <end position="218"/>
    </location>
</feature>
<accession>A0ABR2C380</accession>
<evidence type="ECO:0000313" key="10">
    <source>
        <dbReference type="Proteomes" id="UP001472677"/>
    </source>
</evidence>
<keyword evidence="10" id="KW-1185">Reference proteome</keyword>
<dbReference type="PANTHER" id="PTHR33057">
    <property type="entry name" value="TRANSCRIPTION REPRESSOR OFP7-RELATED"/>
    <property type="match status" value="1"/>
</dbReference>
<feature type="compositionally biased region" description="Low complexity" evidence="7">
    <location>
        <begin position="195"/>
        <end position="207"/>
    </location>
</feature>
<dbReference type="Pfam" id="PF04844">
    <property type="entry name" value="Ovate"/>
    <property type="match status" value="1"/>
</dbReference>
<reference evidence="9 10" key="1">
    <citation type="journal article" date="2024" name="G3 (Bethesda)">
        <title>Genome assembly of Hibiscus sabdariffa L. provides insights into metabolisms of medicinal natural products.</title>
        <authorList>
            <person name="Kim T."/>
        </authorList>
    </citation>
    <scope>NUCLEOTIDE SEQUENCE [LARGE SCALE GENOMIC DNA]</scope>
    <source>
        <strain evidence="9">TK-2024</strain>
        <tissue evidence="9">Old leaves</tissue>
    </source>
</reference>
<evidence type="ECO:0000313" key="9">
    <source>
        <dbReference type="EMBL" id="KAK8513825.1"/>
    </source>
</evidence>
<dbReference type="Proteomes" id="UP001472677">
    <property type="component" value="Unassembled WGS sequence"/>
</dbReference>
<evidence type="ECO:0000256" key="5">
    <source>
        <dbReference type="ARBA" id="ARBA00023242"/>
    </source>
</evidence>
<dbReference type="EMBL" id="JBBPBM010000069">
    <property type="protein sequence ID" value="KAK8513825.1"/>
    <property type="molecule type" value="Genomic_DNA"/>
</dbReference>
<evidence type="ECO:0000256" key="2">
    <source>
        <dbReference type="ARBA" id="ARBA00022491"/>
    </source>
</evidence>
<gene>
    <name evidence="9" type="ORF">V6N12_052990</name>
</gene>
<comment type="caution">
    <text evidence="9">The sequence shown here is derived from an EMBL/GenBank/DDBJ whole genome shotgun (WGS) entry which is preliminary data.</text>
</comment>
<dbReference type="PANTHER" id="PTHR33057:SF17">
    <property type="entry name" value="TRANSCRIPTION REPRESSOR OFP8"/>
    <property type="match status" value="1"/>
</dbReference>
<feature type="region of interest" description="Disordered" evidence="7">
    <location>
        <begin position="127"/>
        <end position="151"/>
    </location>
</feature>
<keyword evidence="5 6" id="KW-0539">Nucleus</keyword>
<keyword evidence="4 6" id="KW-0804">Transcription</keyword>
<keyword evidence="2 6" id="KW-0678">Repressor</keyword>
<comment type="function">
    <text evidence="6">Transcriptional repressor that regulates multiple aspects of plant growth and development.</text>
</comment>
<organism evidence="9 10">
    <name type="scientific">Hibiscus sabdariffa</name>
    <name type="common">roselle</name>
    <dbReference type="NCBI Taxonomy" id="183260"/>
    <lineage>
        <taxon>Eukaryota</taxon>
        <taxon>Viridiplantae</taxon>
        <taxon>Streptophyta</taxon>
        <taxon>Embryophyta</taxon>
        <taxon>Tracheophyta</taxon>
        <taxon>Spermatophyta</taxon>
        <taxon>Magnoliopsida</taxon>
        <taxon>eudicotyledons</taxon>
        <taxon>Gunneridae</taxon>
        <taxon>Pentapetalae</taxon>
        <taxon>rosids</taxon>
        <taxon>malvids</taxon>
        <taxon>Malvales</taxon>
        <taxon>Malvaceae</taxon>
        <taxon>Malvoideae</taxon>
        <taxon>Hibiscus</taxon>
    </lineage>
</organism>
<dbReference type="PROSITE" id="PS51754">
    <property type="entry name" value="OVATE"/>
    <property type="match status" value="1"/>
</dbReference>
<protein>
    <recommendedName>
        <fullName evidence="6">Transcription repressor</fullName>
    </recommendedName>
    <alternativeName>
        <fullName evidence="6">Ovate family protein</fullName>
    </alternativeName>
</protein>
<feature type="domain" description="OVATE" evidence="8">
    <location>
        <begin position="243"/>
        <end position="302"/>
    </location>
</feature>
<sequence length="305" mass="35091">MEKRFKLRIARMFRSSFSSCRTRNISDVIEKPVFQPQNHDSFHLVEPFSSSPPPPKTPPFSSISKPRVSINTPSEALPRRKSSARYPPFIVAASDFYGRNRKCPPHAAPVMPLNIFSDCKDFGFYEKKKKKKKSPPRNKNKKKKNINQRVHVKSKYTSSTAVFFSSSSRESANSNNAYYGGWWFSSEDETETLFSSRTRSSDSSSCRKTCKTRRRRAKNSGSEIRMGVLPWEGTDKVKDSFAVAKSSSDPYNDFRTSMVEMIIERQLFAAKDLEQLLQCFLSLNSHHHHNIIVEVFTEIWETLFS</sequence>
<dbReference type="NCBIfam" id="TIGR01568">
    <property type="entry name" value="A_thal_3678"/>
    <property type="match status" value="1"/>
</dbReference>
<evidence type="ECO:0000256" key="3">
    <source>
        <dbReference type="ARBA" id="ARBA00023015"/>
    </source>
</evidence>
<dbReference type="InterPro" id="IPR006458">
    <property type="entry name" value="Ovate_C"/>
</dbReference>
<name>A0ABR2C380_9ROSI</name>
<evidence type="ECO:0000256" key="1">
    <source>
        <dbReference type="ARBA" id="ARBA00004123"/>
    </source>
</evidence>
<feature type="region of interest" description="Disordered" evidence="7">
    <location>
        <begin position="44"/>
        <end position="81"/>
    </location>
</feature>
<evidence type="ECO:0000256" key="6">
    <source>
        <dbReference type="RuleBase" id="RU367028"/>
    </source>
</evidence>
<keyword evidence="3 6" id="KW-0805">Transcription regulation</keyword>
<evidence type="ECO:0000259" key="8">
    <source>
        <dbReference type="PROSITE" id="PS51754"/>
    </source>
</evidence>